<comment type="caution">
    <text evidence="1">The sequence shown here is derived from an EMBL/GenBank/DDBJ whole genome shotgun (WGS) entry which is preliminary data.</text>
</comment>
<dbReference type="EMBL" id="LYOS01000005">
    <property type="protein sequence ID" value="OFV67317.1"/>
    <property type="molecule type" value="Genomic_DNA"/>
</dbReference>
<dbReference type="Proteomes" id="UP000186940">
    <property type="component" value="Unassembled WGS sequence"/>
</dbReference>
<evidence type="ECO:0000313" key="1">
    <source>
        <dbReference type="EMBL" id="OFV67317.1"/>
    </source>
</evidence>
<evidence type="ECO:0000313" key="2">
    <source>
        <dbReference type="Proteomes" id="UP000186940"/>
    </source>
</evidence>
<proteinExistence type="predicted"/>
<dbReference type="STRING" id="1838285.SCAL_001586"/>
<accession>A0A1F2P7I2</accession>
<protein>
    <submittedName>
        <fullName evidence="1">Uncharacterized protein</fullName>
    </submittedName>
</protein>
<keyword evidence="2" id="KW-1185">Reference proteome</keyword>
<name>A0A1F2P7I2_9EURY</name>
<dbReference type="AlphaFoldDB" id="A0A1F2P7I2"/>
<organism evidence="1 2">
    <name type="scientific">Candidatus Syntropharchaeum caldarium</name>
    <dbReference type="NCBI Taxonomy" id="1838285"/>
    <lineage>
        <taxon>Archaea</taxon>
        <taxon>Methanobacteriati</taxon>
        <taxon>Methanobacteriota</taxon>
        <taxon>Stenosarchaea group</taxon>
        <taxon>Methanomicrobia</taxon>
        <taxon>Methanosarcinales</taxon>
        <taxon>ANME-2 cluster</taxon>
        <taxon>Candidatus Syntropharchaeum</taxon>
    </lineage>
</organism>
<sequence>MTEIKLEDLMKIFEGADVAELENVTINGNVEIEATSGGGDTAGIQLAIGQGAAQVGMSVLQLAQMLGIKKG</sequence>
<reference evidence="1" key="1">
    <citation type="submission" date="2016-05" db="EMBL/GenBank/DDBJ databases">
        <title>Microbial consortia oxidize butane by reversing methanogenesis.</title>
        <authorList>
            <person name="Laso-Perez R."/>
            <person name="Richter M."/>
            <person name="Wegener G."/>
            <person name="Musat F."/>
        </authorList>
    </citation>
    <scope>NUCLEOTIDE SEQUENCE [LARGE SCALE GENOMIC DNA]</scope>
    <source>
        <strain evidence="1">BOX2</strain>
    </source>
</reference>
<gene>
    <name evidence="1" type="ORF">SCAL_001586</name>
</gene>